<evidence type="ECO:0000259" key="9">
    <source>
        <dbReference type="Pfam" id="PF25145"/>
    </source>
</evidence>
<feature type="domain" description="NfeD1b N-terminal" evidence="9">
    <location>
        <begin position="37"/>
        <end position="236"/>
    </location>
</feature>
<evidence type="ECO:0000256" key="1">
    <source>
        <dbReference type="ARBA" id="ARBA00004141"/>
    </source>
</evidence>
<name>A0A2V3ZYM0_9BACT</name>
<evidence type="ECO:0000256" key="4">
    <source>
        <dbReference type="ARBA" id="ARBA00023136"/>
    </source>
</evidence>
<keyword evidence="3 5" id="KW-1133">Transmembrane helix</keyword>
<organism evidence="10 11">
    <name type="scientific">Marinifilum breve</name>
    <dbReference type="NCBI Taxonomy" id="2184082"/>
    <lineage>
        <taxon>Bacteria</taxon>
        <taxon>Pseudomonadati</taxon>
        <taxon>Bacteroidota</taxon>
        <taxon>Bacteroidia</taxon>
        <taxon>Marinilabiliales</taxon>
        <taxon>Marinifilaceae</taxon>
    </lineage>
</organism>
<dbReference type="Gene3D" id="2.40.50.140">
    <property type="entry name" value="Nucleic acid-binding proteins"/>
    <property type="match status" value="1"/>
</dbReference>
<dbReference type="PANTHER" id="PTHR33507:SF3">
    <property type="entry name" value="INNER MEMBRANE PROTEIN YBBJ"/>
    <property type="match status" value="1"/>
</dbReference>
<dbReference type="Pfam" id="PF25145">
    <property type="entry name" value="NfeD1b_N"/>
    <property type="match status" value="1"/>
</dbReference>
<keyword evidence="10" id="KW-0645">Protease</keyword>
<evidence type="ECO:0000313" key="10">
    <source>
        <dbReference type="EMBL" id="PXY01426.1"/>
    </source>
</evidence>
<feature type="transmembrane region" description="Helical" evidence="5">
    <location>
        <begin position="327"/>
        <end position="345"/>
    </location>
</feature>
<dbReference type="InterPro" id="IPR052165">
    <property type="entry name" value="Membrane_assoc_protease"/>
</dbReference>
<dbReference type="InterPro" id="IPR012340">
    <property type="entry name" value="NA-bd_OB-fold"/>
</dbReference>
<evidence type="ECO:0000256" key="5">
    <source>
        <dbReference type="SAM" id="Phobius"/>
    </source>
</evidence>
<comment type="subcellular location">
    <subcellularLocation>
        <location evidence="1">Membrane</location>
        <topology evidence="1">Multi-pass membrane protein</topology>
    </subcellularLocation>
</comment>
<evidence type="ECO:0000259" key="8">
    <source>
        <dbReference type="Pfam" id="PF24961"/>
    </source>
</evidence>
<dbReference type="InterPro" id="IPR056739">
    <property type="entry name" value="NfeD_membrane"/>
</dbReference>
<dbReference type="GO" id="GO:0008233">
    <property type="term" value="F:peptidase activity"/>
    <property type="evidence" value="ECO:0007669"/>
    <property type="project" value="UniProtKB-KW"/>
</dbReference>
<dbReference type="Pfam" id="PF01957">
    <property type="entry name" value="NfeD"/>
    <property type="match status" value="1"/>
</dbReference>
<dbReference type="EMBL" id="QFLI01000003">
    <property type="protein sequence ID" value="PXY01426.1"/>
    <property type="molecule type" value="Genomic_DNA"/>
</dbReference>
<protein>
    <submittedName>
        <fullName evidence="10">Serine protease</fullName>
    </submittedName>
</protein>
<reference evidence="10 11" key="1">
    <citation type="submission" date="2018-05" db="EMBL/GenBank/DDBJ databases">
        <title>Marinifilum breve JC075T sp. nov., a marine bacterium isolated from Yongle Blue Hole in the South China Sea.</title>
        <authorList>
            <person name="Fu T."/>
        </authorList>
    </citation>
    <scope>NUCLEOTIDE SEQUENCE [LARGE SCALE GENOMIC DNA]</scope>
    <source>
        <strain evidence="10 11">JC075</strain>
    </source>
</reference>
<evidence type="ECO:0000256" key="6">
    <source>
        <dbReference type="SAM" id="SignalP"/>
    </source>
</evidence>
<evidence type="ECO:0000256" key="2">
    <source>
        <dbReference type="ARBA" id="ARBA00022692"/>
    </source>
</evidence>
<keyword evidence="10" id="KW-0378">Hydrolase</keyword>
<feature type="transmembrane region" description="Helical" evidence="5">
    <location>
        <begin position="276"/>
        <end position="296"/>
    </location>
</feature>
<dbReference type="Gene3D" id="3.90.226.10">
    <property type="entry name" value="2-enoyl-CoA Hydratase, Chain A, domain 1"/>
    <property type="match status" value="1"/>
</dbReference>
<keyword evidence="2 5" id="KW-0812">Transmembrane</keyword>
<keyword evidence="4 5" id="KW-0472">Membrane</keyword>
<proteinExistence type="predicted"/>
<dbReference type="GO" id="GO:0006508">
    <property type="term" value="P:proteolysis"/>
    <property type="evidence" value="ECO:0007669"/>
    <property type="project" value="UniProtKB-KW"/>
</dbReference>
<sequence>MNLFRNIILSLLALLIGLSTQAKNASDSIAESKDKLVYKFDIKREIGPAAWRQTKDAFQEADELNADLILIHMNTYGGMVIHADSIRTAILNSEKPVYVFIDNNAASAGALISIACDSIYMRTGANIGAATVVNQTGEAMPDKYQSYMRSTMRATAESHGKDTIVQAGDTIYRWKRDPLIAEAMVDPRTYIENVIDTGKVLTFTPDEAIKNGYCEGIANSVSEVLEKAGVKEYTIKSYEPSGIEKVVDFMINPVLQGILIMIIIGGIYFELQTPGIGFPILASAIAAVLYFSPLYLEGMAENWEIILFGAGVVLLAVEIFVIPGFGVAGVSGIIFIITGLTLSLVDNVAFDFEPRHIKTIVASLLLVIFSMLVAIVGSIYLSKKLFSSNSFLGHLALSTVENAEEGYVGVDMSAKSMIGKIGVAMSVLRPSGKVIIDNQIYDAKSEDGFIDKETEVEVIRFETGQVYVIKKESDE</sequence>
<dbReference type="Pfam" id="PF24961">
    <property type="entry name" value="NfeD_membrane"/>
    <property type="match status" value="1"/>
</dbReference>
<dbReference type="AlphaFoldDB" id="A0A2V3ZYM0"/>
<dbReference type="GO" id="GO:0005886">
    <property type="term" value="C:plasma membrane"/>
    <property type="evidence" value="ECO:0007669"/>
    <property type="project" value="TreeGrafter"/>
</dbReference>
<dbReference type="InterPro" id="IPR002810">
    <property type="entry name" value="NfeD-like_C"/>
</dbReference>
<dbReference type="CDD" id="cd07021">
    <property type="entry name" value="Clp_protease_NfeD_like"/>
    <property type="match status" value="1"/>
</dbReference>
<feature type="domain" description="NfeD integral membrane" evidence="8">
    <location>
        <begin position="255"/>
        <end position="379"/>
    </location>
</feature>
<dbReference type="OrthoDB" id="9806253at2"/>
<feature type="signal peptide" evidence="6">
    <location>
        <begin position="1"/>
        <end position="24"/>
    </location>
</feature>
<dbReference type="PANTHER" id="PTHR33507">
    <property type="entry name" value="INNER MEMBRANE PROTEIN YBBJ"/>
    <property type="match status" value="1"/>
</dbReference>
<evidence type="ECO:0000313" key="11">
    <source>
        <dbReference type="Proteomes" id="UP000248079"/>
    </source>
</evidence>
<keyword evidence="6" id="KW-0732">Signal</keyword>
<dbReference type="InterPro" id="IPR029045">
    <property type="entry name" value="ClpP/crotonase-like_dom_sf"/>
</dbReference>
<feature type="transmembrane region" description="Helical" evidence="5">
    <location>
        <begin position="357"/>
        <end position="381"/>
    </location>
</feature>
<keyword evidence="11" id="KW-1185">Reference proteome</keyword>
<evidence type="ECO:0000256" key="3">
    <source>
        <dbReference type="ARBA" id="ARBA00022989"/>
    </source>
</evidence>
<feature type="chain" id="PRO_5015885731" evidence="6">
    <location>
        <begin position="25"/>
        <end position="475"/>
    </location>
</feature>
<evidence type="ECO:0000259" key="7">
    <source>
        <dbReference type="Pfam" id="PF01957"/>
    </source>
</evidence>
<gene>
    <name evidence="10" type="ORF">DF185_08040</name>
</gene>
<feature type="transmembrane region" description="Helical" evidence="5">
    <location>
        <begin position="302"/>
        <end position="320"/>
    </location>
</feature>
<dbReference type="Proteomes" id="UP000248079">
    <property type="component" value="Unassembled WGS sequence"/>
</dbReference>
<comment type="caution">
    <text evidence="10">The sequence shown here is derived from an EMBL/GenBank/DDBJ whole genome shotgun (WGS) entry which is preliminary data.</text>
</comment>
<accession>A0A2V3ZYM0</accession>
<dbReference type="SUPFAM" id="SSF52096">
    <property type="entry name" value="ClpP/crotonase"/>
    <property type="match status" value="1"/>
</dbReference>
<feature type="domain" description="NfeD-like C-terminal" evidence="7">
    <location>
        <begin position="415"/>
        <end position="468"/>
    </location>
</feature>
<dbReference type="InterPro" id="IPR056738">
    <property type="entry name" value="NfeD1b_N"/>
</dbReference>
<feature type="transmembrane region" description="Helical" evidence="5">
    <location>
        <begin position="249"/>
        <end position="269"/>
    </location>
</feature>